<evidence type="ECO:0000256" key="1">
    <source>
        <dbReference type="ARBA" id="ARBA00001947"/>
    </source>
</evidence>
<sequence>MHGSSIKIVCLGAGQDVGKSCILISIGGKNVMLDSGMHMGYNDDRRFPDFRFICGSGDLNEYLDCVIISHFHLDHCGSLPWLSERIGYKGPIYMTYPTKAIAPVLLEDYRKVQTEFKGDTDFFTSEDIRNCMKKVIPVALHETIYVDTELSIRAFYAGHVLGAAMIEVKVGDESVFYTGDYNMTPDRHLGAARVFPKLRPDLLITESTYATTIRDSKRARERDFLKKVHDCVANGGKVLIPVFALGRVQELCILLDSYWERMDLKVPIYFSAGLAGRANEYYRMFINWTNEKIKKTFVKRNMFDFKHVLPFEQSYADMDGPMVVFSTPGMLHGGLSLKIFKKWCGHPNNMIIMPGYCVPGTVGAKVINGEKRVEIEGKWYDVNLGVEYMSFSAHADAKGIMQLIRTAEPKNVMLVHGENQKMEFLKEKIEKELGLPVLKPANGETVTVETQIGVDMIMPEDMLDKAIMKEVSSSKRKCPLDACVIMDKSRKMEIVSMEEAVGRMGNNLHSITFGDFVRVDNLDFKRMAEKLIRHDPDLQIKDDGLELFNGEVLIMEHKEEKNKVEVLWDEHREEWSQIIIEEIKA</sequence>
<keyword evidence="6" id="KW-0963">Cytoplasm</keyword>
<gene>
    <name evidence="13" type="ORF">QR680_013816</name>
</gene>
<feature type="domain" description="Beta-Casp" evidence="12">
    <location>
        <begin position="248"/>
        <end position="366"/>
    </location>
</feature>
<evidence type="ECO:0000256" key="3">
    <source>
        <dbReference type="ARBA" id="ARBA00004496"/>
    </source>
</evidence>
<evidence type="ECO:0000259" key="12">
    <source>
        <dbReference type="SMART" id="SM01027"/>
    </source>
</evidence>
<evidence type="ECO:0000256" key="8">
    <source>
        <dbReference type="ARBA" id="ARBA00022801"/>
    </source>
</evidence>
<dbReference type="GO" id="GO:0016180">
    <property type="term" value="P:snRNA processing"/>
    <property type="evidence" value="ECO:0007669"/>
    <property type="project" value="TreeGrafter"/>
</dbReference>
<dbReference type="EMBL" id="JAUCMV010000002">
    <property type="protein sequence ID" value="KAK0418866.1"/>
    <property type="molecule type" value="Genomic_DNA"/>
</dbReference>
<dbReference type="InterPro" id="IPR041897">
    <property type="entry name" value="INTS11-like_MBL-fold"/>
</dbReference>
<protein>
    <recommendedName>
        <fullName evidence="5">Integrator complex subunit 11</fullName>
    </recommendedName>
</protein>
<evidence type="ECO:0000256" key="2">
    <source>
        <dbReference type="ARBA" id="ARBA00004123"/>
    </source>
</evidence>
<dbReference type="GO" id="GO:0005737">
    <property type="term" value="C:cytoplasm"/>
    <property type="evidence" value="ECO:0007669"/>
    <property type="project" value="UniProtKB-SubCell"/>
</dbReference>
<evidence type="ECO:0000256" key="4">
    <source>
        <dbReference type="ARBA" id="ARBA00007093"/>
    </source>
</evidence>
<dbReference type="GO" id="GO:0004521">
    <property type="term" value="F:RNA endonuclease activity"/>
    <property type="evidence" value="ECO:0007669"/>
    <property type="project" value="TreeGrafter"/>
</dbReference>
<evidence type="ECO:0000256" key="6">
    <source>
        <dbReference type="ARBA" id="ARBA00022490"/>
    </source>
</evidence>
<dbReference type="InterPro" id="IPR001279">
    <property type="entry name" value="Metallo-B-lactamas"/>
</dbReference>
<keyword evidence="7" id="KW-0479">Metal-binding</keyword>
<dbReference type="Gene3D" id="3.40.50.10890">
    <property type="match status" value="1"/>
</dbReference>
<dbReference type="GO" id="GO:0046872">
    <property type="term" value="F:metal ion binding"/>
    <property type="evidence" value="ECO:0007669"/>
    <property type="project" value="UniProtKB-KW"/>
</dbReference>
<dbReference type="Pfam" id="PF10996">
    <property type="entry name" value="Beta-Casp"/>
    <property type="match status" value="1"/>
</dbReference>
<evidence type="ECO:0000256" key="5">
    <source>
        <dbReference type="ARBA" id="ARBA00016810"/>
    </source>
</evidence>
<comment type="similarity">
    <text evidence="4">Belongs to the metallo-beta-lactamase superfamily. RNA-metabolizing metallo-beta-lactamase-like family. INTS11 subfamily.</text>
</comment>
<accession>A0AA39I6S9</accession>
<dbReference type="Proteomes" id="UP001175271">
    <property type="component" value="Unassembled WGS sequence"/>
</dbReference>
<dbReference type="Pfam" id="PF16661">
    <property type="entry name" value="Lactamase_B_6"/>
    <property type="match status" value="1"/>
</dbReference>
<dbReference type="Pfam" id="PF07521">
    <property type="entry name" value="RMMBL"/>
    <property type="match status" value="1"/>
</dbReference>
<keyword evidence="14" id="KW-1185">Reference proteome</keyword>
<keyword evidence="10" id="KW-0539">Nucleus</keyword>
<comment type="subcellular location">
    <subcellularLocation>
        <location evidence="3">Cytoplasm</location>
    </subcellularLocation>
    <subcellularLocation>
        <location evidence="2">Nucleus</location>
    </subcellularLocation>
</comment>
<dbReference type="FunFam" id="3.40.50.10890:FF:000002">
    <property type="entry name" value="Integrator complex subunit 11"/>
    <property type="match status" value="1"/>
</dbReference>
<dbReference type="SUPFAM" id="SSF56281">
    <property type="entry name" value="Metallo-hydrolase/oxidoreductase"/>
    <property type="match status" value="1"/>
</dbReference>
<dbReference type="InterPro" id="IPR050698">
    <property type="entry name" value="MBL"/>
</dbReference>
<dbReference type="CDD" id="cd16291">
    <property type="entry name" value="INTS11-like_MBL-fold"/>
    <property type="match status" value="1"/>
</dbReference>
<keyword evidence="8" id="KW-0378">Hydrolase</keyword>
<dbReference type="InterPro" id="IPR011108">
    <property type="entry name" value="RMMBL"/>
</dbReference>
<proteinExistence type="inferred from homology"/>
<comment type="cofactor">
    <cofactor evidence="1">
        <name>Zn(2+)</name>
        <dbReference type="ChEBI" id="CHEBI:29105"/>
    </cofactor>
</comment>
<evidence type="ECO:0000313" key="14">
    <source>
        <dbReference type="Proteomes" id="UP001175271"/>
    </source>
</evidence>
<dbReference type="FunFam" id="3.60.15.10:FF:000028">
    <property type="entry name" value="Integrator complex subunit 11 isoform X3"/>
    <property type="match status" value="1"/>
</dbReference>
<evidence type="ECO:0000313" key="13">
    <source>
        <dbReference type="EMBL" id="KAK0418866.1"/>
    </source>
</evidence>
<dbReference type="AlphaFoldDB" id="A0AA39I6S9"/>
<dbReference type="InterPro" id="IPR036866">
    <property type="entry name" value="RibonucZ/Hydroxyglut_hydro"/>
</dbReference>
<dbReference type="PANTHER" id="PTHR11203:SF37">
    <property type="entry name" value="INTEGRATOR COMPLEX SUBUNIT 11"/>
    <property type="match status" value="1"/>
</dbReference>
<dbReference type="GO" id="GO:0005634">
    <property type="term" value="C:nucleus"/>
    <property type="evidence" value="ECO:0007669"/>
    <property type="project" value="UniProtKB-SubCell"/>
</dbReference>
<feature type="domain" description="Metallo-beta-lactamase" evidence="11">
    <location>
        <begin position="18"/>
        <end position="236"/>
    </location>
</feature>
<comment type="caution">
    <text evidence="13">The sequence shown here is derived from an EMBL/GenBank/DDBJ whole genome shotgun (WGS) entry which is preliminary data.</text>
</comment>
<evidence type="ECO:0000259" key="11">
    <source>
        <dbReference type="SMART" id="SM00849"/>
    </source>
</evidence>
<keyword evidence="9" id="KW-0862">Zinc</keyword>
<dbReference type="Gene3D" id="3.60.15.10">
    <property type="entry name" value="Ribonuclease Z/Hydroxyacylglutathione hydrolase-like"/>
    <property type="match status" value="1"/>
</dbReference>
<dbReference type="PANTHER" id="PTHR11203">
    <property type="entry name" value="CLEAVAGE AND POLYADENYLATION SPECIFICITY FACTOR FAMILY MEMBER"/>
    <property type="match status" value="1"/>
</dbReference>
<dbReference type="SMART" id="SM00849">
    <property type="entry name" value="Lactamase_B"/>
    <property type="match status" value="1"/>
</dbReference>
<evidence type="ECO:0000256" key="10">
    <source>
        <dbReference type="ARBA" id="ARBA00023242"/>
    </source>
</evidence>
<name>A0AA39I6S9_9BILA</name>
<evidence type="ECO:0000256" key="7">
    <source>
        <dbReference type="ARBA" id="ARBA00022723"/>
    </source>
</evidence>
<organism evidence="13 14">
    <name type="scientific">Steinernema hermaphroditum</name>
    <dbReference type="NCBI Taxonomy" id="289476"/>
    <lineage>
        <taxon>Eukaryota</taxon>
        <taxon>Metazoa</taxon>
        <taxon>Ecdysozoa</taxon>
        <taxon>Nematoda</taxon>
        <taxon>Chromadorea</taxon>
        <taxon>Rhabditida</taxon>
        <taxon>Tylenchina</taxon>
        <taxon>Panagrolaimomorpha</taxon>
        <taxon>Strongyloidoidea</taxon>
        <taxon>Steinernematidae</taxon>
        <taxon>Steinernema</taxon>
    </lineage>
</organism>
<dbReference type="SMART" id="SM01027">
    <property type="entry name" value="Beta-Casp"/>
    <property type="match status" value="1"/>
</dbReference>
<evidence type="ECO:0000256" key="9">
    <source>
        <dbReference type="ARBA" id="ARBA00022833"/>
    </source>
</evidence>
<dbReference type="InterPro" id="IPR022712">
    <property type="entry name" value="Beta_Casp"/>
</dbReference>
<dbReference type="GO" id="GO:0016787">
    <property type="term" value="F:hydrolase activity"/>
    <property type="evidence" value="ECO:0007669"/>
    <property type="project" value="UniProtKB-KW"/>
</dbReference>
<reference evidence="13" key="1">
    <citation type="submission" date="2023-06" db="EMBL/GenBank/DDBJ databases">
        <title>Genomic analysis of the entomopathogenic nematode Steinernema hermaphroditum.</title>
        <authorList>
            <person name="Schwarz E.M."/>
            <person name="Heppert J.K."/>
            <person name="Baniya A."/>
            <person name="Schwartz H.T."/>
            <person name="Tan C.-H."/>
            <person name="Antoshechkin I."/>
            <person name="Sternberg P.W."/>
            <person name="Goodrich-Blair H."/>
            <person name="Dillman A.R."/>
        </authorList>
    </citation>
    <scope>NUCLEOTIDE SEQUENCE</scope>
    <source>
        <strain evidence="13">PS9179</strain>
        <tissue evidence="13">Whole animal</tissue>
    </source>
</reference>